<evidence type="ECO:0000313" key="1">
    <source>
        <dbReference type="EMBL" id="PXX44840.1"/>
    </source>
</evidence>
<dbReference type="Pfam" id="PF19923">
    <property type="entry name" value="DUF6386"/>
    <property type="match status" value="1"/>
</dbReference>
<dbReference type="AlphaFoldDB" id="A0A318JD22"/>
<dbReference type="InterPro" id="IPR045665">
    <property type="entry name" value="DUF6386"/>
</dbReference>
<sequence>MHTFEFVTDTATMCVFDLACLKHRLEDDADWWSVSSAEIQEVNNGNVAFLNFKSDGKYFVSIVDTIDEPDVSVNLKLNSGRVFFGAAEEVSSDGLEPEALRGGIFLEFPVGLYALHIKKTGFSILVAIKISDISTNSFFSVVRI</sequence>
<dbReference type="RefSeq" id="WP_110254334.1">
    <property type="nucleotide sequence ID" value="NZ_QJKB01000002.1"/>
</dbReference>
<evidence type="ECO:0000313" key="2">
    <source>
        <dbReference type="Proteomes" id="UP000247792"/>
    </source>
</evidence>
<protein>
    <submittedName>
        <fullName evidence="1">Uncharacterized protein</fullName>
    </submittedName>
</protein>
<dbReference type="OrthoDB" id="2604824at2"/>
<reference evidence="1 2" key="1">
    <citation type="submission" date="2018-05" db="EMBL/GenBank/DDBJ databases">
        <title>Genomic Encyclopedia of Type Strains, Phase IV (KMG-IV): sequencing the most valuable type-strain genomes for metagenomic binning, comparative biology and taxonomic classification.</title>
        <authorList>
            <person name="Goeker M."/>
        </authorList>
    </citation>
    <scope>NUCLEOTIDE SEQUENCE [LARGE SCALE GENOMIC DNA]</scope>
    <source>
        <strain evidence="1 2">DSM 19792</strain>
    </source>
</reference>
<gene>
    <name evidence="1" type="ORF">DFR42_10252</name>
</gene>
<dbReference type="EMBL" id="QJKB01000002">
    <property type="protein sequence ID" value="PXX44840.1"/>
    <property type="molecule type" value="Genomic_DNA"/>
</dbReference>
<proteinExistence type="predicted"/>
<comment type="caution">
    <text evidence="1">The sequence shown here is derived from an EMBL/GenBank/DDBJ whole genome shotgun (WGS) entry which is preliminary data.</text>
</comment>
<accession>A0A318JD22</accession>
<dbReference type="Proteomes" id="UP000247792">
    <property type="component" value="Unassembled WGS sequence"/>
</dbReference>
<keyword evidence="2" id="KW-1185">Reference proteome</keyword>
<name>A0A318JD22_9BURK</name>
<organism evidence="1 2">
    <name type="scientific">Undibacterium pigrum</name>
    <dbReference type="NCBI Taxonomy" id="401470"/>
    <lineage>
        <taxon>Bacteria</taxon>
        <taxon>Pseudomonadati</taxon>
        <taxon>Pseudomonadota</taxon>
        <taxon>Betaproteobacteria</taxon>
        <taxon>Burkholderiales</taxon>
        <taxon>Oxalobacteraceae</taxon>
        <taxon>Undibacterium</taxon>
    </lineage>
</organism>